<sequence>MSTITLIFEAPYAGFFKTFGSKFVCFTTVPQLHDWELETALKAHPVCEDLVDFHYDPTSGKGHFILPNSSLHPSGSHTVRYPLPKMVTQRTVYRWQDRVRDETHTHIATGVHGFESLCCSEMLAEMVEKAEISADGKVTCPLCKIIWQDCRTFEPCDFSDTE</sequence>
<dbReference type="Proteomes" id="UP000306393">
    <property type="component" value="Unassembled WGS sequence"/>
</dbReference>
<dbReference type="Proteomes" id="UP000661012">
    <property type="component" value="Unassembled WGS sequence"/>
</dbReference>
<evidence type="ECO:0000313" key="2">
    <source>
        <dbReference type="EMBL" id="TKJ79725.1"/>
    </source>
</evidence>
<dbReference type="AlphaFoldDB" id="A0A4U3EI42"/>
<reference evidence="1 4" key="2">
    <citation type="journal article" date="2020" name="FEMS Microbiol. Ecol.">
        <title>Temporal dynamics of bacterial communities during seed development and maturation.</title>
        <authorList>
            <person name="Chesneau G."/>
            <person name="Torres-Cortes G."/>
            <person name="Briand M."/>
            <person name="Darrasse A."/>
            <person name="Preveaux A."/>
            <person name="Marais C."/>
            <person name="Jacques M.A."/>
            <person name="Shade A."/>
            <person name="Barret M."/>
        </authorList>
    </citation>
    <scope>NUCLEOTIDE SEQUENCE [LARGE SCALE GENOMIC DNA]</scope>
    <source>
        <strain evidence="1 4">CFBP13732</strain>
    </source>
</reference>
<keyword evidence="4" id="KW-1185">Reference proteome</keyword>
<reference evidence="2 3" key="1">
    <citation type="journal article" date="2019" name="Sci. Rep.">
        <title>Differences in resource use lead to coexistence of seed-transmitted microbial populations.</title>
        <authorList>
            <person name="Torres-Cortes G."/>
            <person name="Garcia B.J."/>
            <person name="Compant S."/>
            <person name="Rezki S."/>
            <person name="Jones P."/>
            <person name="Preveaux A."/>
            <person name="Briand M."/>
            <person name="Roulet A."/>
            <person name="Bouchez O."/>
            <person name="Jacobson D."/>
            <person name="Barret M."/>
        </authorList>
    </citation>
    <scope>NUCLEOTIDE SEQUENCE [LARGE SCALE GENOMIC DNA]</scope>
    <source>
        <strain evidence="2 3">CFBP13511</strain>
    </source>
</reference>
<accession>A0A4U3EI42</accession>
<proteinExistence type="predicted"/>
<comment type="caution">
    <text evidence="2">The sequence shown here is derived from an EMBL/GenBank/DDBJ whole genome shotgun (WGS) entry which is preliminary data.</text>
</comment>
<evidence type="ECO:0000313" key="4">
    <source>
        <dbReference type="Proteomes" id="UP000661012"/>
    </source>
</evidence>
<organism evidence="2 3">
    <name type="scientific">Erwinia persicina</name>
    <dbReference type="NCBI Taxonomy" id="55211"/>
    <lineage>
        <taxon>Bacteria</taxon>
        <taxon>Pseudomonadati</taxon>
        <taxon>Pseudomonadota</taxon>
        <taxon>Gammaproteobacteria</taxon>
        <taxon>Enterobacterales</taxon>
        <taxon>Erwiniaceae</taxon>
        <taxon>Erwinia</taxon>
    </lineage>
</organism>
<name>A0A4U3EI42_9GAMM</name>
<dbReference type="EMBL" id="JACYNN010000072">
    <property type="protein sequence ID" value="MBD8109459.1"/>
    <property type="molecule type" value="Genomic_DNA"/>
</dbReference>
<evidence type="ECO:0000313" key="3">
    <source>
        <dbReference type="Proteomes" id="UP000306393"/>
    </source>
</evidence>
<dbReference type="EMBL" id="QGAC01000077">
    <property type="protein sequence ID" value="TKJ79725.1"/>
    <property type="molecule type" value="Genomic_DNA"/>
</dbReference>
<dbReference type="OrthoDB" id="6638314at2"/>
<evidence type="ECO:0000313" key="1">
    <source>
        <dbReference type="EMBL" id="MBD8109459.1"/>
    </source>
</evidence>
<protein>
    <submittedName>
        <fullName evidence="2">Uncharacterized protein</fullName>
    </submittedName>
</protein>
<gene>
    <name evidence="2" type="ORF">EpCFBP13511_24455</name>
    <name evidence="1" type="ORF">IFT93_24240</name>
</gene>
<dbReference type="RefSeq" id="WP_137270304.1">
    <property type="nucleotide sequence ID" value="NZ_JACYNM010000075.1"/>
</dbReference>